<accession>A0A5C5ZDP3</accession>
<keyword evidence="2" id="KW-1003">Cell membrane</keyword>
<proteinExistence type="predicted"/>
<keyword evidence="9" id="KW-1185">Reference proteome</keyword>
<dbReference type="EMBL" id="SJPO01000001">
    <property type="protein sequence ID" value="TWT85539.1"/>
    <property type="molecule type" value="Genomic_DNA"/>
</dbReference>
<comment type="caution">
    <text evidence="8">The sequence shown here is derived from an EMBL/GenBank/DDBJ whole genome shotgun (WGS) entry which is preliminary data.</text>
</comment>
<keyword evidence="3 6" id="KW-0812">Transmembrane</keyword>
<name>A0A5C5ZDP3_9BACT</name>
<feature type="transmembrane region" description="Helical" evidence="6">
    <location>
        <begin position="172"/>
        <end position="191"/>
    </location>
</feature>
<evidence type="ECO:0000256" key="1">
    <source>
        <dbReference type="ARBA" id="ARBA00004651"/>
    </source>
</evidence>
<feature type="domain" description="VTT" evidence="7">
    <location>
        <begin position="49"/>
        <end position="165"/>
    </location>
</feature>
<dbReference type="Proteomes" id="UP000318478">
    <property type="component" value="Unassembled WGS sequence"/>
</dbReference>
<dbReference type="Pfam" id="PF09335">
    <property type="entry name" value="VTT_dom"/>
    <property type="match status" value="1"/>
</dbReference>
<evidence type="ECO:0000256" key="2">
    <source>
        <dbReference type="ARBA" id="ARBA00022475"/>
    </source>
</evidence>
<dbReference type="RefSeq" id="WP_197527591.1">
    <property type="nucleotide sequence ID" value="NZ_SJPO01000001.1"/>
</dbReference>
<evidence type="ECO:0000256" key="5">
    <source>
        <dbReference type="ARBA" id="ARBA00023136"/>
    </source>
</evidence>
<gene>
    <name evidence="8" type="ORF">Pla123a_03460</name>
</gene>
<protein>
    <submittedName>
        <fullName evidence="8">SNARE associated Golgi protein</fullName>
    </submittedName>
</protein>
<keyword evidence="5 6" id="KW-0472">Membrane</keyword>
<feature type="transmembrane region" description="Helical" evidence="6">
    <location>
        <begin position="145"/>
        <end position="166"/>
    </location>
</feature>
<dbReference type="AlphaFoldDB" id="A0A5C5ZDP3"/>
<evidence type="ECO:0000256" key="6">
    <source>
        <dbReference type="SAM" id="Phobius"/>
    </source>
</evidence>
<keyword evidence="4 6" id="KW-1133">Transmembrane helix</keyword>
<dbReference type="PANTHER" id="PTHR42709">
    <property type="entry name" value="ALKALINE PHOSPHATASE LIKE PROTEIN"/>
    <property type="match status" value="1"/>
</dbReference>
<comment type="subcellular location">
    <subcellularLocation>
        <location evidence="1">Cell membrane</location>
        <topology evidence="1">Multi-pass membrane protein</topology>
    </subcellularLocation>
</comment>
<evidence type="ECO:0000259" key="7">
    <source>
        <dbReference type="Pfam" id="PF09335"/>
    </source>
</evidence>
<evidence type="ECO:0000313" key="9">
    <source>
        <dbReference type="Proteomes" id="UP000318478"/>
    </source>
</evidence>
<evidence type="ECO:0000256" key="4">
    <source>
        <dbReference type="ARBA" id="ARBA00022989"/>
    </source>
</evidence>
<feature type="transmembrane region" description="Helical" evidence="6">
    <location>
        <begin position="66"/>
        <end position="86"/>
    </location>
</feature>
<dbReference type="PANTHER" id="PTHR42709:SF6">
    <property type="entry name" value="UNDECAPRENYL PHOSPHATE TRANSPORTER A"/>
    <property type="match status" value="1"/>
</dbReference>
<reference evidence="8 9" key="1">
    <citation type="submission" date="2019-02" db="EMBL/GenBank/DDBJ databases">
        <title>Deep-cultivation of Planctomycetes and their phenomic and genomic characterization uncovers novel biology.</title>
        <authorList>
            <person name="Wiegand S."/>
            <person name="Jogler M."/>
            <person name="Boedeker C."/>
            <person name="Pinto D."/>
            <person name="Vollmers J."/>
            <person name="Rivas-Marin E."/>
            <person name="Kohn T."/>
            <person name="Peeters S.H."/>
            <person name="Heuer A."/>
            <person name="Rast P."/>
            <person name="Oberbeckmann S."/>
            <person name="Bunk B."/>
            <person name="Jeske O."/>
            <person name="Meyerdierks A."/>
            <person name="Storesund J.E."/>
            <person name="Kallscheuer N."/>
            <person name="Luecker S."/>
            <person name="Lage O.M."/>
            <person name="Pohl T."/>
            <person name="Merkel B.J."/>
            <person name="Hornburger P."/>
            <person name="Mueller R.-W."/>
            <person name="Bruemmer F."/>
            <person name="Labrenz M."/>
            <person name="Spormann A.M."/>
            <person name="Op Den Camp H."/>
            <person name="Overmann J."/>
            <person name="Amann R."/>
            <person name="Jetten M.S.M."/>
            <person name="Mascher T."/>
            <person name="Medema M.H."/>
            <person name="Devos D.P."/>
            <person name="Kaster A.-K."/>
            <person name="Ovreas L."/>
            <person name="Rohde M."/>
            <person name="Galperin M.Y."/>
            <person name="Jogler C."/>
        </authorList>
    </citation>
    <scope>NUCLEOTIDE SEQUENCE [LARGE SCALE GENOMIC DNA]</scope>
    <source>
        <strain evidence="8 9">Pla123a</strain>
    </source>
</reference>
<dbReference type="GO" id="GO:0005886">
    <property type="term" value="C:plasma membrane"/>
    <property type="evidence" value="ECO:0007669"/>
    <property type="project" value="UniProtKB-SubCell"/>
</dbReference>
<dbReference type="InterPro" id="IPR051311">
    <property type="entry name" value="DedA_domain"/>
</dbReference>
<organism evidence="8 9">
    <name type="scientific">Posidoniimonas polymericola</name>
    <dbReference type="NCBI Taxonomy" id="2528002"/>
    <lineage>
        <taxon>Bacteria</taxon>
        <taxon>Pseudomonadati</taxon>
        <taxon>Planctomycetota</taxon>
        <taxon>Planctomycetia</taxon>
        <taxon>Pirellulales</taxon>
        <taxon>Lacipirellulaceae</taxon>
        <taxon>Posidoniimonas</taxon>
    </lineage>
</organism>
<sequence length="202" mass="20807">MLVLLAVPVVPAVLLGEDWVRGLWSGELPDRALIVAGAALLASDILLPVPSGPLLVLLASRVGWPAATAAGVIGLTVGGLAGYALARWGGRPLAVRWAAPDELARWEQAIAANGSWMVLASRPIPVAAEAVTLAAGLGRMTLGPFVGWLLVGNLLTSLVFSVLGQAAAQSEVLSVAVVLAVAAPLALHQLARNRHNRRAPKD</sequence>
<dbReference type="InterPro" id="IPR032816">
    <property type="entry name" value="VTT_dom"/>
</dbReference>
<evidence type="ECO:0000256" key="3">
    <source>
        <dbReference type="ARBA" id="ARBA00022692"/>
    </source>
</evidence>
<evidence type="ECO:0000313" key="8">
    <source>
        <dbReference type="EMBL" id="TWT85539.1"/>
    </source>
</evidence>